<dbReference type="PANTHER" id="PTHR42847">
    <property type="entry name" value="ALKANESULFONATE MONOOXYGENASE"/>
    <property type="match status" value="1"/>
</dbReference>
<keyword evidence="3" id="KW-0560">Oxidoreductase</keyword>
<dbReference type="RefSeq" id="WP_350226633.1">
    <property type="nucleotide sequence ID" value="NZ_AP027731.1"/>
</dbReference>
<dbReference type="Proteomes" id="UP001321498">
    <property type="component" value="Chromosome"/>
</dbReference>
<feature type="compositionally biased region" description="Basic residues" evidence="5">
    <location>
        <begin position="163"/>
        <end position="172"/>
    </location>
</feature>
<proteinExistence type="predicted"/>
<dbReference type="EMBL" id="AP027731">
    <property type="protein sequence ID" value="BDZ46125.1"/>
    <property type="molecule type" value="Genomic_DNA"/>
</dbReference>
<evidence type="ECO:0000313" key="8">
    <source>
        <dbReference type="Proteomes" id="UP001321498"/>
    </source>
</evidence>
<keyword evidence="1" id="KW-0285">Flavoprotein</keyword>
<feature type="compositionally biased region" description="Polar residues" evidence="5">
    <location>
        <begin position="143"/>
        <end position="159"/>
    </location>
</feature>
<feature type="region of interest" description="Disordered" evidence="5">
    <location>
        <begin position="140"/>
        <end position="172"/>
    </location>
</feature>
<dbReference type="InterPro" id="IPR050172">
    <property type="entry name" value="SsuD_RutA_monooxygenase"/>
</dbReference>
<dbReference type="Gene3D" id="3.20.20.30">
    <property type="entry name" value="Luciferase-like domain"/>
    <property type="match status" value="1"/>
</dbReference>
<evidence type="ECO:0000256" key="2">
    <source>
        <dbReference type="ARBA" id="ARBA00022643"/>
    </source>
</evidence>
<keyword evidence="8" id="KW-1185">Reference proteome</keyword>
<evidence type="ECO:0000256" key="4">
    <source>
        <dbReference type="ARBA" id="ARBA00023033"/>
    </source>
</evidence>
<name>A0ABN6XRA2_9MICO</name>
<evidence type="ECO:0000256" key="5">
    <source>
        <dbReference type="SAM" id="MobiDB-lite"/>
    </source>
</evidence>
<evidence type="ECO:0000259" key="6">
    <source>
        <dbReference type="Pfam" id="PF00296"/>
    </source>
</evidence>
<dbReference type="PANTHER" id="PTHR42847:SF4">
    <property type="entry name" value="ALKANESULFONATE MONOOXYGENASE-RELATED"/>
    <property type="match status" value="1"/>
</dbReference>
<organism evidence="7 8">
    <name type="scientific">Naasia aerilata</name>
    <dbReference type="NCBI Taxonomy" id="1162966"/>
    <lineage>
        <taxon>Bacteria</taxon>
        <taxon>Bacillati</taxon>
        <taxon>Actinomycetota</taxon>
        <taxon>Actinomycetes</taxon>
        <taxon>Micrococcales</taxon>
        <taxon>Microbacteriaceae</taxon>
        <taxon>Naasia</taxon>
    </lineage>
</organism>
<dbReference type="InterPro" id="IPR036661">
    <property type="entry name" value="Luciferase-like_sf"/>
</dbReference>
<feature type="domain" description="Luciferase-like" evidence="6">
    <location>
        <begin position="7"/>
        <end position="148"/>
    </location>
</feature>
<dbReference type="Pfam" id="PF00296">
    <property type="entry name" value="Bac_luciferase"/>
    <property type="match status" value="1"/>
</dbReference>
<dbReference type="SUPFAM" id="SSF51679">
    <property type="entry name" value="Bacterial luciferase-like"/>
    <property type="match status" value="1"/>
</dbReference>
<keyword evidence="4" id="KW-0503">Monooxygenase</keyword>
<evidence type="ECO:0000256" key="1">
    <source>
        <dbReference type="ARBA" id="ARBA00022630"/>
    </source>
</evidence>
<dbReference type="InterPro" id="IPR011251">
    <property type="entry name" value="Luciferase-like_dom"/>
</dbReference>
<accession>A0ABN6XRA2</accession>
<evidence type="ECO:0000256" key="3">
    <source>
        <dbReference type="ARBA" id="ARBA00023002"/>
    </source>
</evidence>
<gene>
    <name evidence="7" type="ORF">GCM10025866_20340</name>
</gene>
<reference evidence="8" key="1">
    <citation type="journal article" date="2019" name="Int. J. Syst. Evol. Microbiol.">
        <title>The Global Catalogue of Microorganisms (GCM) 10K type strain sequencing project: providing services to taxonomists for standard genome sequencing and annotation.</title>
        <authorList>
            <consortium name="The Broad Institute Genomics Platform"/>
            <consortium name="The Broad Institute Genome Sequencing Center for Infectious Disease"/>
            <person name="Wu L."/>
            <person name="Ma J."/>
        </authorList>
    </citation>
    <scope>NUCLEOTIDE SEQUENCE [LARGE SCALE GENOMIC DNA]</scope>
    <source>
        <strain evidence="8">NBRC 108725</strain>
    </source>
</reference>
<sequence length="172" mass="18930">MDVRIAVQPQLGASYDDLLRVAQECERLGFSGFFMADHVMSMRDPTRALPGPTDVWTTLAAMSRETTSIRLGTLMTSANFRLPGMLAIQVAQVDQMSNGRIELGIGAGWSEEEHRAYGLPFPKKRFDVLEEQLAIITGLWGTPTGSGSPSTARTTSCTTVRPCRSRPSRPRR</sequence>
<protein>
    <recommendedName>
        <fullName evidence="6">Luciferase-like domain-containing protein</fullName>
    </recommendedName>
</protein>
<keyword evidence="2" id="KW-0288">FMN</keyword>
<evidence type="ECO:0000313" key="7">
    <source>
        <dbReference type="EMBL" id="BDZ46125.1"/>
    </source>
</evidence>